<keyword evidence="3" id="KW-1185">Reference proteome</keyword>
<evidence type="ECO:0000313" key="2">
    <source>
        <dbReference type="EMBL" id="UTU50978.1"/>
    </source>
</evidence>
<dbReference type="InterPro" id="IPR029044">
    <property type="entry name" value="Nucleotide-diphossugar_trans"/>
</dbReference>
<sequence>MSKDDLRIAVLMGTKDGAAFIEEQLQSLLEQSHPLVDLWISDDGSTDGTTAIIEAWKSRWRPKGRMTLVEGPRQGFAANFRSMIVDRRIEADCYAFCDQDDIWEPDRLESAIDWMRTQDAKIPLMFCSRTGTMTETGSLVGHSPLFARPPTFRNALVQSIAGGNTILLNAAARDLLARACMRTGFVSHDWWAYLIVTAAGGIVRYDPRPLVRYRQHAANLVGANVSWKARVSRLGRLFKGEFAGWTDLNLDGLAVNRDLLTEEAMACLDLFTRGRDGGLFRRLAGLRRSGVYRQTVSGNLGLYLAFILGRI</sequence>
<evidence type="ECO:0000259" key="1">
    <source>
        <dbReference type="Pfam" id="PF00535"/>
    </source>
</evidence>
<dbReference type="Pfam" id="PF00535">
    <property type="entry name" value="Glycos_transf_2"/>
    <property type="match status" value="1"/>
</dbReference>
<reference evidence="2 3" key="1">
    <citation type="journal article" date="2022" name="Microbiol. Resour. Announc.">
        <title>Complete Genome Sequence of Mesorhizobium ciceri Strain R30, a Rhizobium Used as a Commercial Inoculant for Chickpea in Argentina.</title>
        <authorList>
            <person name="Foresto E."/>
            <person name="Revale S."/>
            <person name="Primo E."/>
            <person name="Nievas F."/>
            <person name="Carezzano E."/>
            <person name="Puente M."/>
            <person name="Alzari P."/>
            <person name="Mart M."/>
            <person name="Ben-Assaya M."/>
            <person name="Mornico D."/>
            <person name="Santoro M."/>
            <person name="Mart F."/>
            <person name="Giordano W."/>
            <person name="Bogino P."/>
        </authorList>
    </citation>
    <scope>NUCLEOTIDE SEQUENCE [LARGE SCALE GENOMIC DNA]</scope>
    <source>
        <strain evidence="2 3">R30</strain>
    </source>
</reference>
<dbReference type="SUPFAM" id="SSF53448">
    <property type="entry name" value="Nucleotide-diphospho-sugar transferases"/>
    <property type="match status" value="1"/>
</dbReference>
<protein>
    <submittedName>
        <fullName evidence="2">Glycosyltransferase family 2 protein</fullName>
    </submittedName>
</protein>
<dbReference type="Gene3D" id="3.90.550.10">
    <property type="entry name" value="Spore Coat Polysaccharide Biosynthesis Protein SpsA, Chain A"/>
    <property type="match status" value="1"/>
</dbReference>
<name>A0AB38T8T8_9HYPH</name>
<dbReference type="Proteomes" id="UP001060070">
    <property type="component" value="Chromosome"/>
</dbReference>
<dbReference type="InterPro" id="IPR050834">
    <property type="entry name" value="Glycosyltransf_2"/>
</dbReference>
<dbReference type="RefSeq" id="WP_024503683.1">
    <property type="nucleotide sequence ID" value="NZ_CP088147.1"/>
</dbReference>
<dbReference type="EMBL" id="CP088147">
    <property type="protein sequence ID" value="UTU50978.1"/>
    <property type="molecule type" value="Genomic_DNA"/>
</dbReference>
<accession>A0AB38T8T8</accession>
<evidence type="ECO:0000313" key="3">
    <source>
        <dbReference type="Proteomes" id="UP001060070"/>
    </source>
</evidence>
<dbReference type="CDD" id="cd04196">
    <property type="entry name" value="GT_2_like_d"/>
    <property type="match status" value="1"/>
</dbReference>
<dbReference type="InterPro" id="IPR001173">
    <property type="entry name" value="Glyco_trans_2-like"/>
</dbReference>
<dbReference type="PANTHER" id="PTHR43685:SF2">
    <property type="entry name" value="GLYCOSYLTRANSFERASE 2-LIKE DOMAIN-CONTAINING PROTEIN"/>
    <property type="match status" value="1"/>
</dbReference>
<dbReference type="AlphaFoldDB" id="A0AB38T8T8"/>
<feature type="domain" description="Glycosyltransferase 2-like" evidence="1">
    <location>
        <begin position="11"/>
        <end position="150"/>
    </location>
</feature>
<organism evidence="2 3">
    <name type="scientific">Mesorhizobium ciceri</name>
    <dbReference type="NCBI Taxonomy" id="39645"/>
    <lineage>
        <taxon>Bacteria</taxon>
        <taxon>Pseudomonadati</taxon>
        <taxon>Pseudomonadota</taxon>
        <taxon>Alphaproteobacteria</taxon>
        <taxon>Hyphomicrobiales</taxon>
        <taxon>Phyllobacteriaceae</taxon>
        <taxon>Mesorhizobium</taxon>
    </lineage>
</organism>
<proteinExistence type="predicted"/>
<gene>
    <name evidence="2" type="ORF">LRP29_26455</name>
</gene>
<dbReference type="PANTHER" id="PTHR43685">
    <property type="entry name" value="GLYCOSYLTRANSFERASE"/>
    <property type="match status" value="1"/>
</dbReference>